<sequence>MRLPLSVGMSLALALTGCSYHYDLRAVELNGTIAFVPVKDKGTGCFSRFTVESDEGEIVWEVMAGQYLPPPCESRFPILYASPPPGMTEKVKAKPLRAGVLYKIEGWDGDSYSGAFRFRQGIVIQNVENAR</sequence>
<evidence type="ECO:0008006" key="2">
    <source>
        <dbReference type="Google" id="ProtNLM"/>
    </source>
</evidence>
<organism evidence="1">
    <name type="scientific">uncultured Sphingomonas sp</name>
    <dbReference type="NCBI Taxonomy" id="158754"/>
    <lineage>
        <taxon>Bacteria</taxon>
        <taxon>Pseudomonadati</taxon>
        <taxon>Pseudomonadota</taxon>
        <taxon>Alphaproteobacteria</taxon>
        <taxon>Sphingomonadales</taxon>
        <taxon>Sphingomonadaceae</taxon>
        <taxon>Sphingomonas</taxon>
        <taxon>environmental samples</taxon>
    </lineage>
</organism>
<dbReference type="EMBL" id="CADCWA010000086">
    <property type="protein sequence ID" value="CAA9515882.1"/>
    <property type="molecule type" value="Genomic_DNA"/>
</dbReference>
<accession>A0A6J4T7N8</accession>
<protein>
    <recommendedName>
        <fullName evidence="2">Lipoprotein</fullName>
    </recommendedName>
</protein>
<evidence type="ECO:0000313" key="1">
    <source>
        <dbReference type="EMBL" id="CAA9515882.1"/>
    </source>
</evidence>
<name>A0A6J4T7N8_9SPHN</name>
<dbReference type="PROSITE" id="PS51257">
    <property type="entry name" value="PROKAR_LIPOPROTEIN"/>
    <property type="match status" value="1"/>
</dbReference>
<reference evidence="1" key="1">
    <citation type="submission" date="2020-02" db="EMBL/GenBank/DDBJ databases">
        <authorList>
            <person name="Meier V. D."/>
        </authorList>
    </citation>
    <scope>NUCLEOTIDE SEQUENCE</scope>
    <source>
        <strain evidence="1">AVDCRST_MAG31</strain>
    </source>
</reference>
<dbReference type="AlphaFoldDB" id="A0A6J4T7N8"/>
<proteinExistence type="predicted"/>
<gene>
    <name evidence="1" type="ORF">AVDCRST_MAG31-1279</name>
</gene>